<dbReference type="PROSITE" id="PS50866">
    <property type="entry name" value="GOLD"/>
    <property type="match status" value="1"/>
</dbReference>
<evidence type="ECO:0000256" key="2">
    <source>
        <dbReference type="ARBA" id="ARBA00007104"/>
    </source>
</evidence>
<evidence type="ECO:0000313" key="13">
    <source>
        <dbReference type="Proteomes" id="UP000031668"/>
    </source>
</evidence>
<evidence type="ECO:0000313" key="12">
    <source>
        <dbReference type="EMBL" id="KII72321.1"/>
    </source>
</evidence>
<keyword evidence="6 9" id="KW-0472">Membrane</keyword>
<dbReference type="GO" id="GO:0012505">
    <property type="term" value="C:endomembrane system"/>
    <property type="evidence" value="ECO:0007669"/>
    <property type="project" value="UniProtKB-SubCell"/>
</dbReference>
<dbReference type="InterPro" id="IPR036598">
    <property type="entry name" value="GOLD_dom_sf"/>
</dbReference>
<evidence type="ECO:0000256" key="6">
    <source>
        <dbReference type="ARBA" id="ARBA00023136"/>
    </source>
</evidence>
<keyword evidence="13" id="KW-1185">Reference proteome</keyword>
<proteinExistence type="inferred from homology"/>
<comment type="caution">
    <text evidence="12">The sequence shown here is derived from an EMBL/GenBank/DDBJ whole genome shotgun (WGS) entry which is preliminary data.</text>
</comment>
<organism evidence="12 13">
    <name type="scientific">Thelohanellus kitauei</name>
    <name type="common">Myxosporean</name>
    <dbReference type="NCBI Taxonomy" id="669202"/>
    <lineage>
        <taxon>Eukaryota</taxon>
        <taxon>Metazoa</taxon>
        <taxon>Cnidaria</taxon>
        <taxon>Myxozoa</taxon>
        <taxon>Myxosporea</taxon>
        <taxon>Bivalvulida</taxon>
        <taxon>Platysporina</taxon>
        <taxon>Myxobolidae</taxon>
        <taxon>Thelohanellus</taxon>
    </lineage>
</organism>
<evidence type="ECO:0000256" key="5">
    <source>
        <dbReference type="ARBA" id="ARBA00022989"/>
    </source>
</evidence>
<evidence type="ECO:0000256" key="3">
    <source>
        <dbReference type="ARBA" id="ARBA00022692"/>
    </source>
</evidence>
<accession>A0A0C2MYA7</accession>
<keyword evidence="5 9" id="KW-1133">Transmembrane helix</keyword>
<dbReference type="InterPro" id="IPR015720">
    <property type="entry name" value="Emp24-like"/>
</dbReference>
<keyword evidence="3 8" id="KW-0812">Transmembrane</keyword>
<evidence type="ECO:0000256" key="4">
    <source>
        <dbReference type="ARBA" id="ARBA00022729"/>
    </source>
</evidence>
<feature type="transmembrane region" description="Helical" evidence="9">
    <location>
        <begin position="91"/>
        <end position="113"/>
    </location>
</feature>
<gene>
    <name evidence="12" type="ORF">RF11_05756</name>
    <name evidence="11" type="ORF">RF11_06376</name>
</gene>
<dbReference type="Proteomes" id="UP000031668">
    <property type="component" value="Unassembled WGS sequence"/>
</dbReference>
<keyword evidence="4" id="KW-0732">Signal</keyword>
<dbReference type="Pfam" id="PF01105">
    <property type="entry name" value="EMP24_GP25L"/>
    <property type="match status" value="1"/>
</dbReference>
<protein>
    <submittedName>
        <fullName evidence="12">Transmembrane emp24 domain-containing protein 2</fullName>
    </submittedName>
</protein>
<comment type="subcellular location">
    <subcellularLocation>
        <location evidence="7">Endomembrane system</location>
        <topology evidence="7">Single-pass membrane protein</topology>
    </subcellularLocation>
    <subcellularLocation>
        <location evidence="1 8">Membrane</location>
        <topology evidence="1 8">Single-pass type I membrane protein</topology>
    </subcellularLocation>
</comment>
<comment type="similarity">
    <text evidence="2 8">Belongs to the EMP24/GP25L family.</text>
</comment>
<evidence type="ECO:0000256" key="7">
    <source>
        <dbReference type="ARBA" id="ARBA00037847"/>
    </source>
</evidence>
<dbReference type="GO" id="GO:0016020">
    <property type="term" value="C:membrane"/>
    <property type="evidence" value="ECO:0007669"/>
    <property type="project" value="UniProtKB-SubCell"/>
</dbReference>
<dbReference type="OrthoDB" id="1929172at2759"/>
<evidence type="ECO:0000256" key="9">
    <source>
        <dbReference type="SAM" id="Phobius"/>
    </source>
</evidence>
<dbReference type="EMBL" id="JWZT01001292">
    <property type="protein sequence ID" value="KII72321.1"/>
    <property type="molecule type" value="Genomic_DNA"/>
</dbReference>
<evidence type="ECO:0000313" key="11">
    <source>
        <dbReference type="EMBL" id="KII65422.1"/>
    </source>
</evidence>
<dbReference type="SUPFAM" id="SSF101576">
    <property type="entry name" value="Supernatant protein factor (SPF), C-terminal domain"/>
    <property type="match status" value="1"/>
</dbReference>
<evidence type="ECO:0000256" key="1">
    <source>
        <dbReference type="ARBA" id="ARBA00004479"/>
    </source>
</evidence>
<evidence type="ECO:0000256" key="8">
    <source>
        <dbReference type="RuleBase" id="RU003827"/>
    </source>
</evidence>
<dbReference type="PANTHER" id="PTHR22811">
    <property type="entry name" value="TRANSMEMBRANE EMP24 DOMAIN-CONTAINING PROTEIN"/>
    <property type="match status" value="1"/>
</dbReference>
<feature type="domain" description="GOLD" evidence="10">
    <location>
        <begin position="1"/>
        <end position="32"/>
    </location>
</feature>
<reference evidence="12 13" key="1">
    <citation type="journal article" date="2014" name="Genome Biol. Evol.">
        <title>The genome of the myxosporean Thelohanellus kitauei shows adaptations to nutrient acquisition within its fish host.</title>
        <authorList>
            <person name="Yang Y."/>
            <person name="Xiong J."/>
            <person name="Zhou Z."/>
            <person name="Huo F."/>
            <person name="Miao W."/>
            <person name="Ran C."/>
            <person name="Liu Y."/>
            <person name="Zhang J."/>
            <person name="Feng J."/>
            <person name="Wang M."/>
            <person name="Wang M."/>
            <person name="Wang L."/>
            <person name="Yao B."/>
        </authorList>
    </citation>
    <scope>NUCLEOTIDE SEQUENCE [LARGE SCALE GENOMIC DNA]</scope>
    <source>
        <strain evidence="12">Wuqing</strain>
    </source>
</reference>
<dbReference type="EMBL" id="JWZT01003852">
    <property type="protein sequence ID" value="KII65422.1"/>
    <property type="molecule type" value="Genomic_DNA"/>
</dbReference>
<name>A0A0C2MYA7_THEKT</name>
<dbReference type="OMA" id="NEAMGRR"/>
<evidence type="ECO:0000259" key="10">
    <source>
        <dbReference type="PROSITE" id="PS50866"/>
    </source>
</evidence>
<dbReference type="InterPro" id="IPR009038">
    <property type="entry name" value="GOLD_dom"/>
</dbReference>
<dbReference type="SMART" id="SM01190">
    <property type="entry name" value="EMP24_GP25L"/>
    <property type="match status" value="1"/>
</dbReference>
<dbReference type="AlphaFoldDB" id="A0A0C2MYA7"/>
<sequence length="123" mass="14515">MVKATHSGEYEFCFSNEHSSVTNKVIVFHINFEKPPVFKKGENDAEDLTSKIEIAMYNLASKTSEMRRGQEFMDVRDKAHSELNSASHSYITYWSIFECIMFTFVSCCQIWYLKRFFEVRRIV</sequence>